<sequence length="191" mass="21273">MPHAHPPPSWDTHEQDDLSVFFETFDEFLSPNSILVDSNDFEKGAIDTYNIDMSSTNHAILMEGEMPPAALSQLNHTFSIDEITTSPLPVLAIPDETEGLEEPPTMMPPNESTSSSFHEILDQLRSDPSFVDSLEQEIYNEQMLNSLLTSWQSGDDHEPKFVFQPAETKSNNVIGSDGSGECNYQILSLIP</sequence>
<reference evidence="1 2" key="1">
    <citation type="journal article" date="2017" name="Nature">
        <title>The Apostasia genome and the evolution of orchids.</title>
        <authorList>
            <person name="Zhang G.Q."/>
            <person name="Liu K.W."/>
            <person name="Li Z."/>
            <person name="Lohaus R."/>
            <person name="Hsiao Y.Y."/>
            <person name="Niu S.C."/>
            <person name="Wang J.Y."/>
            <person name="Lin Y.C."/>
            <person name="Xu Q."/>
            <person name="Chen L.J."/>
            <person name="Yoshida K."/>
            <person name="Fujiwara S."/>
            <person name="Wang Z.W."/>
            <person name="Zhang Y.Q."/>
            <person name="Mitsuda N."/>
            <person name="Wang M."/>
            <person name="Liu G.H."/>
            <person name="Pecoraro L."/>
            <person name="Huang H.X."/>
            <person name="Xiao X.J."/>
            <person name="Lin M."/>
            <person name="Wu X.Y."/>
            <person name="Wu W.L."/>
            <person name="Chen Y.Y."/>
            <person name="Chang S.B."/>
            <person name="Sakamoto S."/>
            <person name="Ohme-Takagi M."/>
            <person name="Yagi M."/>
            <person name="Zeng S.J."/>
            <person name="Shen C.Y."/>
            <person name="Yeh C.M."/>
            <person name="Luo Y.B."/>
            <person name="Tsai W.C."/>
            <person name="Van de Peer Y."/>
            <person name="Liu Z.J."/>
        </authorList>
    </citation>
    <scope>NUCLEOTIDE SEQUENCE [LARGE SCALE GENOMIC DNA]</scope>
    <source>
        <strain evidence="2">cv. Shenzhen</strain>
        <tissue evidence="1">Stem</tissue>
    </source>
</reference>
<evidence type="ECO:0000313" key="2">
    <source>
        <dbReference type="Proteomes" id="UP000236161"/>
    </source>
</evidence>
<organism evidence="1 2">
    <name type="scientific">Apostasia shenzhenica</name>
    <dbReference type="NCBI Taxonomy" id="1088818"/>
    <lineage>
        <taxon>Eukaryota</taxon>
        <taxon>Viridiplantae</taxon>
        <taxon>Streptophyta</taxon>
        <taxon>Embryophyta</taxon>
        <taxon>Tracheophyta</taxon>
        <taxon>Spermatophyta</taxon>
        <taxon>Magnoliopsida</taxon>
        <taxon>Liliopsida</taxon>
        <taxon>Asparagales</taxon>
        <taxon>Orchidaceae</taxon>
        <taxon>Apostasioideae</taxon>
        <taxon>Apostasia</taxon>
    </lineage>
</organism>
<dbReference type="AlphaFoldDB" id="A0A2H9ZUE3"/>
<accession>A0A2H9ZUE3</accession>
<protein>
    <submittedName>
        <fullName evidence="1">Uncharacterized protein</fullName>
    </submittedName>
</protein>
<proteinExistence type="predicted"/>
<dbReference type="EMBL" id="KZ453783">
    <property type="protein sequence ID" value="PKA46900.1"/>
    <property type="molecule type" value="Genomic_DNA"/>
</dbReference>
<name>A0A2H9ZUE3_9ASPA</name>
<evidence type="ECO:0000313" key="1">
    <source>
        <dbReference type="EMBL" id="PKA46900.1"/>
    </source>
</evidence>
<keyword evidence="2" id="KW-1185">Reference proteome</keyword>
<dbReference type="Proteomes" id="UP000236161">
    <property type="component" value="Unassembled WGS sequence"/>
</dbReference>
<gene>
    <name evidence="1" type="ORF">AXF42_Ash021322</name>
</gene>